<reference evidence="3" key="2">
    <citation type="journal article" date="2021" name="PeerJ">
        <title>Extensive microbial diversity within the chicken gut microbiome revealed by metagenomics and culture.</title>
        <authorList>
            <person name="Gilroy R."/>
            <person name="Ravi A."/>
            <person name="Getino M."/>
            <person name="Pursley I."/>
            <person name="Horton D.L."/>
            <person name="Alikhan N.F."/>
            <person name="Baker D."/>
            <person name="Gharbi K."/>
            <person name="Hall N."/>
            <person name="Watson M."/>
            <person name="Adriaenssens E.M."/>
            <person name="Foster-Nyarko E."/>
            <person name="Jarju S."/>
            <person name="Secka A."/>
            <person name="Antonio M."/>
            <person name="Oren A."/>
            <person name="Chaudhuri R.R."/>
            <person name="La Ragione R."/>
            <person name="Hildebrand F."/>
            <person name="Pallen M.J."/>
        </authorList>
    </citation>
    <scope>NUCLEOTIDE SEQUENCE</scope>
    <source>
        <strain evidence="3">4920</strain>
    </source>
</reference>
<sequence length="570" mass="64355">MLFAKAKDPAFWKKAAESPDYQNLIDELLYLYNTYCQEEIPILRYSNYKIFYGSGSRKEHEVPYFQRRTQLNTCAMLCLLYPEQPEYLEKLQDIIWAICDEYCWAMPAHVTDIEHNDNAFLDLFACETGFALSEIAYLLGERFDPLVNARIEAELNRRVIDSFLNRRFGFETMTNNWAAVCAGSVAITFMYRRPDLFSSIKPRIDAAVECFLSSYKADGVCREGLGYWTYGFGFFTYYADLLRQFSGGEYDYFKQERIRTIATFQQKMFLQNNITVSFADGSITGSHTLGLSHFLRAEYPDDVVVPPAKYRSTRVGGGGDGAARWCHVIRSFVFLDPAFNTETEPEAAEYYMPESAWYIKKTPRYAIAAKAGDNDEPHNHNDVGSFLFVTGGEQALCDLGAGEYTRQYFRPETRYTIFCNSSVSHNVPIINGTAQKEGAEHKGTMRVDGGVVTMEFAAAYEVAGLKTLTRTIDTREDKILLHDCFVSDSPFKEIRERFVSKEKPIVSGSAVTVGGAVIRIPAGCASVSVSEQEAGMHNIHKGCGKETVYCIDFILHDGQTSFDAEIGVIE</sequence>
<dbReference type="Pfam" id="PF07940">
    <property type="entry name" value="Hepar_II_III_C"/>
    <property type="match status" value="1"/>
</dbReference>
<dbReference type="EMBL" id="DVOF01000110">
    <property type="protein sequence ID" value="HIV02651.1"/>
    <property type="molecule type" value="Genomic_DNA"/>
</dbReference>
<accession>A0A9D1T0F4</accession>
<evidence type="ECO:0000313" key="4">
    <source>
        <dbReference type="Proteomes" id="UP000886743"/>
    </source>
</evidence>
<protein>
    <submittedName>
        <fullName evidence="3">Heparinase II/III family protein</fullName>
    </submittedName>
</protein>
<dbReference type="SUPFAM" id="SSF48230">
    <property type="entry name" value="Chondroitin AC/alginate lyase"/>
    <property type="match status" value="1"/>
</dbReference>
<name>A0A9D1T0F4_9FIRM</name>
<comment type="subcellular location">
    <subcellularLocation>
        <location evidence="1">Cell envelope</location>
    </subcellularLocation>
</comment>
<proteinExistence type="predicted"/>
<feature type="domain" description="Heparinase II/III-like C-terminal" evidence="2">
    <location>
        <begin position="352"/>
        <end position="440"/>
    </location>
</feature>
<gene>
    <name evidence="3" type="ORF">IAC74_03685</name>
</gene>
<reference evidence="3" key="1">
    <citation type="submission" date="2020-10" db="EMBL/GenBank/DDBJ databases">
        <authorList>
            <person name="Gilroy R."/>
        </authorList>
    </citation>
    <scope>NUCLEOTIDE SEQUENCE</scope>
    <source>
        <strain evidence="3">4920</strain>
    </source>
</reference>
<dbReference type="InterPro" id="IPR012480">
    <property type="entry name" value="Hepar_II_III_C"/>
</dbReference>
<evidence type="ECO:0000259" key="2">
    <source>
        <dbReference type="Pfam" id="PF07940"/>
    </source>
</evidence>
<organism evidence="3 4">
    <name type="scientific">Candidatus Aphodoplasma excrementigallinarum</name>
    <dbReference type="NCBI Taxonomy" id="2840673"/>
    <lineage>
        <taxon>Bacteria</taxon>
        <taxon>Bacillati</taxon>
        <taxon>Bacillota</taxon>
        <taxon>Clostridia</taxon>
        <taxon>Eubacteriales</taxon>
        <taxon>Candidatus Aphodoplasma</taxon>
    </lineage>
</organism>
<dbReference type="Proteomes" id="UP000886743">
    <property type="component" value="Unassembled WGS sequence"/>
</dbReference>
<evidence type="ECO:0000313" key="3">
    <source>
        <dbReference type="EMBL" id="HIV02651.1"/>
    </source>
</evidence>
<dbReference type="GO" id="GO:0030313">
    <property type="term" value="C:cell envelope"/>
    <property type="evidence" value="ECO:0007669"/>
    <property type="project" value="UniProtKB-SubCell"/>
</dbReference>
<evidence type="ECO:0000256" key="1">
    <source>
        <dbReference type="ARBA" id="ARBA00004196"/>
    </source>
</evidence>
<comment type="caution">
    <text evidence="3">The sequence shown here is derived from an EMBL/GenBank/DDBJ whole genome shotgun (WGS) entry which is preliminary data.</text>
</comment>
<dbReference type="AlphaFoldDB" id="A0A9D1T0F4"/>
<dbReference type="InterPro" id="IPR008929">
    <property type="entry name" value="Chondroitin_lyas"/>
</dbReference>
<dbReference type="GO" id="GO:0016829">
    <property type="term" value="F:lyase activity"/>
    <property type="evidence" value="ECO:0007669"/>
    <property type="project" value="InterPro"/>
</dbReference>
<dbReference type="Gene3D" id="1.50.10.100">
    <property type="entry name" value="Chondroitin AC/alginate lyase"/>
    <property type="match status" value="1"/>
</dbReference>